<accession>A0A232FI70</accession>
<proteinExistence type="predicted"/>
<name>A0A232FI70_9HYME</name>
<gene>
    <name evidence="2" type="ORF">TSAR_009670</name>
</gene>
<feature type="compositionally biased region" description="Polar residues" evidence="1">
    <location>
        <begin position="9"/>
        <end position="25"/>
    </location>
</feature>
<sequence>MRFIGAKYANSSGCTEASAIANSKPTMRREKKLEKDQEGKRSCDAKQGEAIERRIRGEGKRTEELSSIHQLGADGSEEDGTSSSTDTAEEQAVFERKHQAKS</sequence>
<evidence type="ECO:0000256" key="1">
    <source>
        <dbReference type="SAM" id="MobiDB-lite"/>
    </source>
</evidence>
<protein>
    <submittedName>
        <fullName evidence="2">Uncharacterized protein</fullName>
    </submittedName>
</protein>
<dbReference type="EMBL" id="NNAY01000165">
    <property type="protein sequence ID" value="OXU30385.1"/>
    <property type="molecule type" value="Genomic_DNA"/>
</dbReference>
<comment type="caution">
    <text evidence="2">The sequence shown here is derived from an EMBL/GenBank/DDBJ whole genome shotgun (WGS) entry which is preliminary data.</text>
</comment>
<keyword evidence="3" id="KW-1185">Reference proteome</keyword>
<reference evidence="2 3" key="1">
    <citation type="journal article" date="2017" name="Curr. Biol.">
        <title>The Evolution of Venom by Co-option of Single-Copy Genes.</title>
        <authorList>
            <person name="Martinson E.O."/>
            <person name="Mrinalini"/>
            <person name="Kelkar Y.D."/>
            <person name="Chang C.H."/>
            <person name="Werren J.H."/>
        </authorList>
    </citation>
    <scope>NUCLEOTIDE SEQUENCE [LARGE SCALE GENOMIC DNA]</scope>
    <source>
        <strain evidence="2 3">Alberta</strain>
        <tissue evidence="2">Whole body</tissue>
    </source>
</reference>
<feature type="compositionally biased region" description="Basic and acidic residues" evidence="1">
    <location>
        <begin position="27"/>
        <end position="66"/>
    </location>
</feature>
<organism evidence="2 3">
    <name type="scientific">Trichomalopsis sarcophagae</name>
    <dbReference type="NCBI Taxonomy" id="543379"/>
    <lineage>
        <taxon>Eukaryota</taxon>
        <taxon>Metazoa</taxon>
        <taxon>Ecdysozoa</taxon>
        <taxon>Arthropoda</taxon>
        <taxon>Hexapoda</taxon>
        <taxon>Insecta</taxon>
        <taxon>Pterygota</taxon>
        <taxon>Neoptera</taxon>
        <taxon>Endopterygota</taxon>
        <taxon>Hymenoptera</taxon>
        <taxon>Apocrita</taxon>
        <taxon>Proctotrupomorpha</taxon>
        <taxon>Chalcidoidea</taxon>
        <taxon>Pteromalidae</taxon>
        <taxon>Pteromalinae</taxon>
        <taxon>Trichomalopsis</taxon>
    </lineage>
</organism>
<evidence type="ECO:0000313" key="3">
    <source>
        <dbReference type="Proteomes" id="UP000215335"/>
    </source>
</evidence>
<feature type="region of interest" description="Disordered" evidence="1">
    <location>
        <begin position="1"/>
        <end position="102"/>
    </location>
</feature>
<feature type="compositionally biased region" description="Basic and acidic residues" evidence="1">
    <location>
        <begin position="93"/>
        <end position="102"/>
    </location>
</feature>
<dbReference type="Proteomes" id="UP000215335">
    <property type="component" value="Unassembled WGS sequence"/>
</dbReference>
<dbReference type="AlphaFoldDB" id="A0A232FI70"/>
<evidence type="ECO:0000313" key="2">
    <source>
        <dbReference type="EMBL" id="OXU30385.1"/>
    </source>
</evidence>